<dbReference type="SMR" id="Q9A558"/>
<dbReference type="Proteomes" id="UP000001816">
    <property type="component" value="Chromosome"/>
</dbReference>
<keyword evidence="10" id="KW-1185">Reference proteome</keyword>
<dbReference type="EMBL" id="AE005673">
    <property type="protein sequence ID" value="AAK24575.1"/>
    <property type="molecule type" value="Genomic_DNA"/>
</dbReference>
<dbReference type="GO" id="GO:0051997">
    <property type="term" value="F:2-oxo-4-hydroxy-4-carboxy-5-ureidoimidazoline decarboxylase activity"/>
    <property type="evidence" value="ECO:0007669"/>
    <property type="project" value="UniProtKB-EC"/>
</dbReference>
<evidence type="ECO:0000256" key="5">
    <source>
        <dbReference type="ARBA" id="ARBA00022793"/>
    </source>
</evidence>
<dbReference type="Gene3D" id="1.10.3330.10">
    <property type="entry name" value="Oxo-4-hydroxy-4-carboxy-5-ureidoimidazoline decarboxylase"/>
    <property type="match status" value="1"/>
</dbReference>
<comment type="pathway">
    <text evidence="2">Purine metabolism; urate degradation; (S)-allantoin from urate: step 3/3.</text>
</comment>
<organism evidence="9 10">
    <name type="scientific">Caulobacter vibrioides (strain ATCC 19089 / CIP 103742 / CB 15)</name>
    <name type="common">Caulobacter crescentus</name>
    <dbReference type="NCBI Taxonomy" id="190650"/>
    <lineage>
        <taxon>Bacteria</taxon>
        <taxon>Pseudomonadati</taxon>
        <taxon>Pseudomonadota</taxon>
        <taxon>Alphaproteobacteria</taxon>
        <taxon>Caulobacterales</taxon>
        <taxon>Caulobacteraceae</taxon>
        <taxon>Caulobacter</taxon>
    </lineage>
</organism>
<evidence type="ECO:0000256" key="4">
    <source>
        <dbReference type="ARBA" id="ARBA00022631"/>
    </source>
</evidence>
<dbReference type="AlphaFoldDB" id="Q9A558"/>
<gene>
    <name evidence="9" type="ordered locus">CC_2606</name>
</gene>
<dbReference type="InterPro" id="IPR036778">
    <property type="entry name" value="OHCU_decarboxylase_sf"/>
</dbReference>
<sequence length="190" mass="20552">MGPAHKARDDGEGGWSMNSHPPLSVQTLNTLDRKAFTTALHFAFELSPWVVERAWDARPFASVETMHAAMMAVLDAASTADKLALIRAHPELAGKAAIAKQLTAESNAEQASAGLDKLTPDEFARFHALNAAYNTRFGFPFIICVRLNDKASILEAMAARLSNDEASEIAQAITQIGLISKLRLLDAVTH</sequence>
<dbReference type="UniPathway" id="UPA00394">
    <property type="reaction ID" value="UER00652"/>
</dbReference>
<evidence type="ECO:0000256" key="3">
    <source>
        <dbReference type="ARBA" id="ARBA00012257"/>
    </source>
</evidence>
<evidence type="ECO:0000259" key="8">
    <source>
        <dbReference type="Pfam" id="PF09349"/>
    </source>
</evidence>
<keyword evidence="6" id="KW-0456">Lyase</keyword>
<evidence type="ECO:0000256" key="1">
    <source>
        <dbReference type="ARBA" id="ARBA00001163"/>
    </source>
</evidence>
<dbReference type="PANTHER" id="PTHR43466:SF1">
    <property type="entry name" value="2-OXO-4-HYDROXY-4-CARBOXY-5-UREIDOIMIDAZOLINE DECARBOXYLASE-RELATED"/>
    <property type="match status" value="1"/>
</dbReference>
<feature type="region of interest" description="Disordered" evidence="7">
    <location>
        <begin position="1"/>
        <end position="21"/>
    </location>
</feature>
<dbReference type="NCBIfam" id="TIGR03164">
    <property type="entry name" value="UHCUDC"/>
    <property type="match status" value="1"/>
</dbReference>
<name>Q9A558_CAUVC</name>
<proteinExistence type="predicted"/>
<evidence type="ECO:0000256" key="2">
    <source>
        <dbReference type="ARBA" id="ARBA00004754"/>
    </source>
</evidence>
<reference evidence="9 10" key="1">
    <citation type="journal article" date="2001" name="Proc. Natl. Acad. Sci. U.S.A.">
        <title>Complete genome sequence of Caulobacter crescentus.</title>
        <authorList>
            <person name="Nierman W.C."/>
            <person name="Feldblyum T.V."/>
            <person name="Laub M.T."/>
            <person name="Paulsen I.T."/>
            <person name="Nelson K.E."/>
            <person name="Eisen J.A."/>
            <person name="Heidelberg J.F."/>
            <person name="Alley M.R."/>
            <person name="Ohta N."/>
            <person name="Maddock J.R."/>
            <person name="Potocka I."/>
            <person name="Nelson W.C."/>
            <person name="Newton A."/>
            <person name="Stephens C."/>
            <person name="Phadke N.D."/>
            <person name="Ely B."/>
            <person name="DeBoy R.T."/>
            <person name="Dodson R.J."/>
            <person name="Durkin A.S."/>
            <person name="Gwinn M.L."/>
            <person name="Haft D.H."/>
            <person name="Kolonay J.F."/>
            <person name="Smit J."/>
            <person name="Craven M.B."/>
            <person name="Khouri H."/>
            <person name="Shetty J."/>
            <person name="Berry K."/>
            <person name="Utterback T."/>
            <person name="Tran K."/>
            <person name="Wolf A."/>
            <person name="Vamathevan J."/>
            <person name="Ermolaeva M."/>
            <person name="White O."/>
            <person name="Salzberg S.L."/>
            <person name="Venter J.C."/>
            <person name="Shapiro L."/>
            <person name="Fraser C.M."/>
        </authorList>
    </citation>
    <scope>NUCLEOTIDE SEQUENCE [LARGE SCALE GENOMIC DNA]</scope>
    <source>
        <strain evidence="10">ATCC 19089 / CB15</strain>
    </source>
</reference>
<dbReference type="InterPro" id="IPR017580">
    <property type="entry name" value="OHCU_decarboxylase-1"/>
</dbReference>
<dbReference type="EC" id="4.1.1.97" evidence="3"/>
<dbReference type="HOGENOM" id="CLU_092522_1_1_5"/>
<keyword evidence="5" id="KW-0210">Decarboxylase</keyword>
<keyword evidence="4" id="KW-0659">Purine metabolism</keyword>
<comment type="catalytic activity">
    <reaction evidence="1">
        <text>5-hydroxy-2-oxo-4-ureido-2,5-dihydro-1H-imidazole-5-carboxylate + H(+) = (S)-allantoin + CO2</text>
        <dbReference type="Rhea" id="RHEA:26301"/>
        <dbReference type="ChEBI" id="CHEBI:15378"/>
        <dbReference type="ChEBI" id="CHEBI:15678"/>
        <dbReference type="ChEBI" id="CHEBI:16526"/>
        <dbReference type="ChEBI" id="CHEBI:58639"/>
        <dbReference type="EC" id="4.1.1.97"/>
    </reaction>
</comment>
<protein>
    <recommendedName>
        <fullName evidence="3">2-oxo-4-hydroxy-4-carboxy-5-ureidoimidazoline decarboxylase</fullName>
        <ecNumber evidence="3">4.1.1.97</ecNumber>
    </recommendedName>
</protein>
<feature type="domain" description="Oxo-4-hydroxy-4-carboxy-5-ureidoimidazoline decarboxylase" evidence="8">
    <location>
        <begin position="29"/>
        <end position="184"/>
    </location>
</feature>
<dbReference type="SUPFAM" id="SSF158694">
    <property type="entry name" value="UraD-Like"/>
    <property type="match status" value="1"/>
</dbReference>
<dbReference type="GO" id="GO:0000255">
    <property type="term" value="P:allantoin metabolic process"/>
    <property type="evidence" value="ECO:0007669"/>
    <property type="project" value="InterPro"/>
</dbReference>
<dbReference type="BioCyc" id="CAULO:CC2606-MONOMER"/>
<dbReference type="PATRIC" id="fig|190650.5.peg.2620"/>
<dbReference type="Pfam" id="PF09349">
    <property type="entry name" value="OHCU_decarbox"/>
    <property type="match status" value="1"/>
</dbReference>
<accession>Q9A558</accession>
<evidence type="ECO:0000313" key="10">
    <source>
        <dbReference type="Proteomes" id="UP000001816"/>
    </source>
</evidence>
<feature type="compositionally biased region" description="Basic and acidic residues" evidence="7">
    <location>
        <begin position="1"/>
        <end position="11"/>
    </location>
</feature>
<dbReference type="GO" id="GO:0006144">
    <property type="term" value="P:purine nucleobase metabolic process"/>
    <property type="evidence" value="ECO:0007669"/>
    <property type="project" value="UniProtKB-KW"/>
</dbReference>
<dbReference type="PIR" id="C87572">
    <property type="entry name" value="C87572"/>
</dbReference>
<evidence type="ECO:0000256" key="6">
    <source>
        <dbReference type="ARBA" id="ARBA00023239"/>
    </source>
</evidence>
<dbReference type="KEGG" id="ccr:CC_2606"/>
<dbReference type="GO" id="GO:0019628">
    <property type="term" value="P:urate catabolic process"/>
    <property type="evidence" value="ECO:0007669"/>
    <property type="project" value="UniProtKB-UniPathway"/>
</dbReference>
<evidence type="ECO:0000256" key="7">
    <source>
        <dbReference type="SAM" id="MobiDB-lite"/>
    </source>
</evidence>
<dbReference type="PANTHER" id="PTHR43466">
    <property type="entry name" value="2-OXO-4-HYDROXY-4-CARBOXY-5-UREIDOIMIDAZOLINE DECARBOXYLASE-RELATED"/>
    <property type="match status" value="1"/>
</dbReference>
<evidence type="ECO:0000313" key="9">
    <source>
        <dbReference type="EMBL" id="AAK24575.1"/>
    </source>
</evidence>
<dbReference type="STRING" id="190650.CC_2606"/>
<dbReference type="InterPro" id="IPR018020">
    <property type="entry name" value="OHCU_decarboxylase"/>
</dbReference>
<dbReference type="eggNOG" id="COG3195">
    <property type="taxonomic scope" value="Bacteria"/>
</dbReference>
<dbReference type="EnsemblBacteria" id="AAK24575">
    <property type="protein sequence ID" value="AAK24575"/>
    <property type="gene ID" value="CC_2606"/>
</dbReference>
<dbReference type="DNASU" id="943561"/>